<feature type="non-terminal residue" evidence="2">
    <location>
        <position position="311"/>
    </location>
</feature>
<dbReference type="AlphaFoldDB" id="S8E483"/>
<dbReference type="OrthoDB" id="276546at2759"/>
<proteinExistence type="predicted"/>
<dbReference type="PANTHER" id="PTHR22893">
    <property type="entry name" value="NADH OXIDOREDUCTASE-RELATED"/>
    <property type="match status" value="1"/>
</dbReference>
<dbReference type="GO" id="GO:0003959">
    <property type="term" value="F:NADPH dehydrogenase activity"/>
    <property type="evidence" value="ECO:0007669"/>
    <property type="project" value="TreeGrafter"/>
</dbReference>
<evidence type="ECO:0000259" key="1">
    <source>
        <dbReference type="Pfam" id="PF00724"/>
    </source>
</evidence>
<dbReference type="STRING" id="743788.S8E483"/>
<dbReference type="SUPFAM" id="SSF51395">
    <property type="entry name" value="FMN-linked oxidoreductases"/>
    <property type="match status" value="1"/>
</dbReference>
<evidence type="ECO:0000313" key="3">
    <source>
        <dbReference type="Proteomes" id="UP000015241"/>
    </source>
</evidence>
<keyword evidence="3" id="KW-1185">Reference proteome</keyword>
<evidence type="ECO:0000313" key="2">
    <source>
        <dbReference type="EMBL" id="EPS98178.1"/>
    </source>
</evidence>
<gene>
    <name evidence="2" type="ORF">FOMPIDRAFT_153407</name>
</gene>
<dbReference type="InterPro" id="IPR001155">
    <property type="entry name" value="OxRdtase_FMN_N"/>
</dbReference>
<sequence length="311" mass="35027">MSTPVVPKLFQPIKVGQHWLGHRVVLAPLTRNRANKDHVHGDLAAEYYSQRATLPGTLLITEATFISPQAGGYDYVPGIWNDDQVAGWKRVTGGVHAKGSRIYCQLWTLGRTADPENLDKEGFPFINSGNKPMMEIQEYVEMYRHAARCAIKAGFDGIEIHSANGYLIDQFLQDVCNNRADGYGGSIENRCRFALEVVEAVTSTIGADRTGIRFSPWGEFQDMRMADPKPTFSYLVTRLAKLYPNLSYIHVVEPRVQGNMDREVHEGENNNFLREIWKPRPYIAAGGYTRETAFEDADKYGDLIGFGRSFI</sequence>
<dbReference type="HOGENOM" id="CLU_012153_0_0_1"/>
<accession>S8E483</accession>
<dbReference type="InterPro" id="IPR013785">
    <property type="entry name" value="Aldolase_TIM"/>
</dbReference>
<name>S8E483_FOMSC</name>
<dbReference type="PANTHER" id="PTHR22893:SF91">
    <property type="entry name" value="NADPH DEHYDROGENASE 2-RELATED"/>
    <property type="match status" value="1"/>
</dbReference>
<dbReference type="Pfam" id="PF00724">
    <property type="entry name" value="Oxidored_FMN"/>
    <property type="match status" value="1"/>
</dbReference>
<dbReference type="InterPro" id="IPR045247">
    <property type="entry name" value="Oye-like"/>
</dbReference>
<dbReference type="CDD" id="cd02933">
    <property type="entry name" value="OYE_like_FMN"/>
    <property type="match status" value="1"/>
</dbReference>
<dbReference type="Gene3D" id="3.20.20.70">
    <property type="entry name" value="Aldolase class I"/>
    <property type="match status" value="1"/>
</dbReference>
<reference evidence="2 3" key="1">
    <citation type="journal article" date="2012" name="Science">
        <title>The Paleozoic origin of enzymatic lignin decomposition reconstructed from 31 fungal genomes.</title>
        <authorList>
            <person name="Floudas D."/>
            <person name="Binder M."/>
            <person name="Riley R."/>
            <person name="Barry K."/>
            <person name="Blanchette R.A."/>
            <person name="Henrissat B."/>
            <person name="Martinez A.T."/>
            <person name="Otillar R."/>
            <person name="Spatafora J.W."/>
            <person name="Yadav J.S."/>
            <person name="Aerts A."/>
            <person name="Benoit I."/>
            <person name="Boyd A."/>
            <person name="Carlson A."/>
            <person name="Copeland A."/>
            <person name="Coutinho P.M."/>
            <person name="de Vries R.P."/>
            <person name="Ferreira P."/>
            <person name="Findley K."/>
            <person name="Foster B."/>
            <person name="Gaskell J."/>
            <person name="Glotzer D."/>
            <person name="Gorecki P."/>
            <person name="Heitman J."/>
            <person name="Hesse C."/>
            <person name="Hori C."/>
            <person name="Igarashi K."/>
            <person name="Jurgens J.A."/>
            <person name="Kallen N."/>
            <person name="Kersten P."/>
            <person name="Kohler A."/>
            <person name="Kuees U."/>
            <person name="Kumar T.K.A."/>
            <person name="Kuo A."/>
            <person name="LaButti K."/>
            <person name="Larrondo L.F."/>
            <person name="Lindquist E."/>
            <person name="Ling A."/>
            <person name="Lombard V."/>
            <person name="Lucas S."/>
            <person name="Lundell T."/>
            <person name="Martin R."/>
            <person name="McLaughlin D.J."/>
            <person name="Morgenstern I."/>
            <person name="Morin E."/>
            <person name="Murat C."/>
            <person name="Nagy L.G."/>
            <person name="Nolan M."/>
            <person name="Ohm R.A."/>
            <person name="Patyshakuliyeva A."/>
            <person name="Rokas A."/>
            <person name="Ruiz-Duenas F.J."/>
            <person name="Sabat G."/>
            <person name="Salamov A."/>
            <person name="Samejima M."/>
            <person name="Schmutz J."/>
            <person name="Slot J.C."/>
            <person name="St John F."/>
            <person name="Stenlid J."/>
            <person name="Sun H."/>
            <person name="Sun S."/>
            <person name="Syed K."/>
            <person name="Tsang A."/>
            <person name="Wiebenga A."/>
            <person name="Young D."/>
            <person name="Pisabarro A."/>
            <person name="Eastwood D.C."/>
            <person name="Martin F."/>
            <person name="Cullen D."/>
            <person name="Grigoriev I.V."/>
            <person name="Hibbett D.S."/>
        </authorList>
    </citation>
    <scope>NUCLEOTIDE SEQUENCE</scope>
    <source>
        <strain evidence="3">FP-58527</strain>
    </source>
</reference>
<dbReference type="EMBL" id="KE504168">
    <property type="protein sequence ID" value="EPS98178.1"/>
    <property type="molecule type" value="Genomic_DNA"/>
</dbReference>
<dbReference type="GO" id="GO:0010181">
    <property type="term" value="F:FMN binding"/>
    <property type="evidence" value="ECO:0007669"/>
    <property type="project" value="InterPro"/>
</dbReference>
<dbReference type="InParanoid" id="S8E483"/>
<protein>
    <submittedName>
        <fullName evidence="2">NADH flavin oxidoreductase/NADH oxidase</fullName>
    </submittedName>
</protein>
<dbReference type="Proteomes" id="UP000015241">
    <property type="component" value="Unassembled WGS sequence"/>
</dbReference>
<feature type="domain" description="NADH:flavin oxidoreductase/NADH oxidase N-terminal" evidence="1">
    <location>
        <begin position="8"/>
        <end position="311"/>
    </location>
</feature>
<dbReference type="FunCoup" id="S8E483">
    <property type="interactions" value="254"/>
</dbReference>
<organism evidence="2 3">
    <name type="scientific">Fomitopsis schrenkii</name>
    <name type="common">Brown rot fungus</name>
    <dbReference type="NCBI Taxonomy" id="2126942"/>
    <lineage>
        <taxon>Eukaryota</taxon>
        <taxon>Fungi</taxon>
        <taxon>Dikarya</taxon>
        <taxon>Basidiomycota</taxon>
        <taxon>Agaricomycotina</taxon>
        <taxon>Agaricomycetes</taxon>
        <taxon>Polyporales</taxon>
        <taxon>Fomitopsis</taxon>
    </lineage>
</organism>
<dbReference type="eggNOG" id="KOG0134">
    <property type="taxonomic scope" value="Eukaryota"/>
</dbReference>